<evidence type="ECO:0000313" key="4">
    <source>
        <dbReference type="EMBL" id="UYV60650.1"/>
    </source>
</evidence>
<dbReference type="InterPro" id="IPR028889">
    <property type="entry name" value="USP"/>
</dbReference>
<dbReference type="Gene3D" id="3.90.70.10">
    <property type="entry name" value="Cysteine proteinases"/>
    <property type="match status" value="1"/>
</dbReference>
<evidence type="ECO:0000313" key="5">
    <source>
        <dbReference type="Proteomes" id="UP001235939"/>
    </source>
</evidence>
<organism evidence="4 5">
    <name type="scientific">Cordylochernes scorpioides</name>
    <dbReference type="NCBI Taxonomy" id="51811"/>
    <lineage>
        <taxon>Eukaryota</taxon>
        <taxon>Metazoa</taxon>
        <taxon>Ecdysozoa</taxon>
        <taxon>Arthropoda</taxon>
        <taxon>Chelicerata</taxon>
        <taxon>Arachnida</taxon>
        <taxon>Pseudoscorpiones</taxon>
        <taxon>Cheliferoidea</taxon>
        <taxon>Chernetidae</taxon>
        <taxon>Cordylochernes</taxon>
    </lineage>
</organism>
<dbReference type="PANTHER" id="PTHR21646:SF76">
    <property type="entry name" value="UBIQUITIN CARBOXYL-TERMINAL HYDROLASE 32"/>
    <property type="match status" value="1"/>
</dbReference>
<dbReference type="SUPFAM" id="SSF54001">
    <property type="entry name" value="Cysteine proteinases"/>
    <property type="match status" value="1"/>
</dbReference>
<keyword evidence="5" id="KW-1185">Reference proteome</keyword>
<gene>
    <name evidence="4" type="ORF">LAZ67_1001760</name>
</gene>
<dbReference type="InterPro" id="IPR001394">
    <property type="entry name" value="Peptidase_C19_UCH"/>
</dbReference>
<dbReference type="Proteomes" id="UP001235939">
    <property type="component" value="Chromosome 01"/>
</dbReference>
<name>A0ABY6JYE2_9ARAC</name>
<sequence length="391" mass="44677">MSSSWSSPGEASRGHFLVAYHRKMELYFLAWQKTRPALFGLPVLLPYDPGTTTYKDVYVGVWRQVARLVSPPPPHSHLNHALDCDNSLGYEFPFTLKIVTNDGLSCAICPWYRFCQGCPLECSDLPLGPQAGVVAIDWDPTALHLRYQASMEMDCLDAFTKEERLEEKYMCSRCNTSHPASKKLLIWRLPPILIIHLKRFQQVQNKWVKSHKMVRFPFTDFDPTDYLAPIPKKMALGAGDHAEWEDIHQHRMLLGENPKSLKYRLYAVAVGIQCREQRWSVLTPGCSVTAGSWAEATMSAMPVIPTTSGTATMIAVVRKKKCILLLLLPFFNPLSQEARPEQIDSAYMLLYERETIDYDQYMPDVTGKQPDLQDLQDDDFESDFRKFCSLQ</sequence>
<dbReference type="EMBL" id="CP092863">
    <property type="protein sequence ID" value="UYV60650.1"/>
    <property type="molecule type" value="Genomic_DNA"/>
</dbReference>
<evidence type="ECO:0000256" key="1">
    <source>
        <dbReference type="ARBA" id="ARBA00000707"/>
    </source>
</evidence>
<dbReference type="PROSITE" id="PS50235">
    <property type="entry name" value="USP_3"/>
    <property type="match status" value="1"/>
</dbReference>
<dbReference type="InterPro" id="IPR038765">
    <property type="entry name" value="Papain-like_cys_pep_sf"/>
</dbReference>
<protein>
    <recommendedName>
        <fullName evidence="2">ubiquitinyl hydrolase 1</fullName>
        <ecNumber evidence="2">3.4.19.12</ecNumber>
    </recommendedName>
</protein>
<dbReference type="InterPro" id="IPR050185">
    <property type="entry name" value="Ub_carboxyl-term_hydrolase"/>
</dbReference>
<evidence type="ECO:0000259" key="3">
    <source>
        <dbReference type="PROSITE" id="PS50235"/>
    </source>
</evidence>
<feature type="domain" description="USP" evidence="3">
    <location>
        <begin position="1"/>
        <end position="354"/>
    </location>
</feature>
<dbReference type="Pfam" id="PF00443">
    <property type="entry name" value="UCH"/>
    <property type="match status" value="1"/>
</dbReference>
<dbReference type="PANTHER" id="PTHR21646">
    <property type="entry name" value="UBIQUITIN CARBOXYL-TERMINAL HYDROLASE"/>
    <property type="match status" value="1"/>
</dbReference>
<proteinExistence type="predicted"/>
<dbReference type="EC" id="3.4.19.12" evidence="2"/>
<evidence type="ECO:0000256" key="2">
    <source>
        <dbReference type="ARBA" id="ARBA00012759"/>
    </source>
</evidence>
<accession>A0ABY6JYE2</accession>
<comment type="catalytic activity">
    <reaction evidence="1">
        <text>Thiol-dependent hydrolysis of ester, thioester, amide, peptide and isopeptide bonds formed by the C-terminal Gly of ubiquitin (a 76-residue protein attached to proteins as an intracellular targeting signal).</text>
        <dbReference type="EC" id="3.4.19.12"/>
    </reaction>
</comment>
<reference evidence="4 5" key="1">
    <citation type="submission" date="2022-01" db="EMBL/GenBank/DDBJ databases">
        <title>A chromosomal length assembly of Cordylochernes scorpioides.</title>
        <authorList>
            <person name="Zeh D."/>
            <person name="Zeh J."/>
        </authorList>
    </citation>
    <scope>NUCLEOTIDE SEQUENCE [LARGE SCALE GENOMIC DNA]</scope>
    <source>
        <strain evidence="4">IN4F17</strain>
        <tissue evidence="4">Whole Body</tissue>
    </source>
</reference>